<feature type="binding site" evidence="12">
    <location>
        <position position="131"/>
    </location>
    <ligand>
        <name>NAD(+)</name>
        <dbReference type="ChEBI" id="CHEBI:57540"/>
    </ligand>
</feature>
<feature type="binding site" evidence="12">
    <location>
        <begin position="94"/>
        <end position="98"/>
    </location>
    <ligand>
        <name>NAD(+)</name>
        <dbReference type="ChEBI" id="CHEBI:57540"/>
    </ligand>
</feature>
<dbReference type="NCBIfam" id="NF006941">
    <property type="entry name" value="PRK09423.1"/>
    <property type="match status" value="1"/>
</dbReference>
<evidence type="ECO:0000256" key="12">
    <source>
        <dbReference type="PIRSR" id="PIRSR000112-3"/>
    </source>
</evidence>
<dbReference type="Pfam" id="PF00465">
    <property type="entry name" value="Fe-ADH"/>
    <property type="match status" value="1"/>
</dbReference>
<feature type="binding site" evidence="11">
    <location>
        <position position="121"/>
    </location>
    <ligand>
        <name>glycerol</name>
        <dbReference type="ChEBI" id="CHEBI:17754"/>
    </ligand>
</feature>
<evidence type="ECO:0000256" key="11">
    <source>
        <dbReference type="PIRSR" id="PIRSR000112-2"/>
    </source>
</evidence>
<dbReference type="OrthoDB" id="5198708at2"/>
<feature type="binding site" evidence="12">
    <location>
        <position position="125"/>
    </location>
    <ligand>
        <name>NAD(+)</name>
        <dbReference type="ChEBI" id="CHEBI:57540"/>
    </ligand>
</feature>
<dbReference type="PROSITE" id="PS00913">
    <property type="entry name" value="ADH_IRON_1"/>
    <property type="match status" value="1"/>
</dbReference>
<dbReference type="GO" id="GO:0005829">
    <property type="term" value="C:cytosol"/>
    <property type="evidence" value="ECO:0007669"/>
    <property type="project" value="TreeGrafter"/>
</dbReference>
<protein>
    <recommendedName>
        <fullName evidence="8">Glycerol dehydrogenase</fullName>
        <ecNumber evidence="7">1.1.1.6</ecNumber>
    </recommendedName>
</protein>
<dbReference type="Gene3D" id="1.20.1090.10">
    <property type="entry name" value="Dehydroquinate synthase-like - alpha domain"/>
    <property type="match status" value="1"/>
</dbReference>
<evidence type="ECO:0000259" key="13">
    <source>
        <dbReference type="Pfam" id="PF00465"/>
    </source>
</evidence>
<evidence type="ECO:0000256" key="8">
    <source>
        <dbReference type="ARBA" id="ARBA00040132"/>
    </source>
</evidence>
<comment type="pathway">
    <text evidence="6">Polyol metabolism; glycerol fermentation; glycerone phosphate from glycerol (oxidative route): step 1/2.</text>
</comment>
<feature type="domain" description="Alcohol dehydrogenase iron-type/glycerol dehydrogenase GldA" evidence="13">
    <location>
        <begin position="8"/>
        <end position="154"/>
    </location>
</feature>
<dbReference type="SUPFAM" id="SSF56796">
    <property type="entry name" value="Dehydroquinate synthase-like"/>
    <property type="match status" value="1"/>
</dbReference>
<reference evidence="15" key="1">
    <citation type="submission" date="2012-09" db="EMBL/GenBank/DDBJ databases">
        <authorList>
            <person name="Weinstock G."/>
            <person name="Sodergren E."/>
            <person name="Clifton S."/>
            <person name="Fulton L."/>
            <person name="Fulton B."/>
            <person name="Courtney L."/>
            <person name="Fronick C."/>
            <person name="Harrison M."/>
            <person name="Strong C."/>
            <person name="Farmer C."/>
            <person name="Delehaunty K."/>
            <person name="Markovic C."/>
            <person name="Hall O."/>
            <person name="Minx P."/>
            <person name="Tomlinson C."/>
            <person name="Mitreva M."/>
            <person name="Nelson J."/>
            <person name="Hou S."/>
            <person name="Wollam A."/>
            <person name="Pepin K.H."/>
            <person name="Johnson M."/>
            <person name="Bhonagiri V."/>
            <person name="Nash W.E."/>
            <person name="Suruliraj S."/>
            <person name="Warren W."/>
            <person name="Chinwalla A."/>
            <person name="Mardis E.R."/>
            <person name="Wilson R.K."/>
        </authorList>
    </citation>
    <scope>NUCLEOTIDE SEQUENCE [LARGE SCALE GENOMIC DNA]</scope>
    <source>
        <strain evidence="15">OS1</strain>
    </source>
</reference>
<dbReference type="FunFam" id="3.40.50.1970:FF:000005">
    <property type="entry name" value="Glycerol dehydrogenase"/>
    <property type="match status" value="1"/>
</dbReference>
<dbReference type="PANTHER" id="PTHR43616">
    <property type="entry name" value="GLYCEROL DEHYDROGENASE"/>
    <property type="match status" value="1"/>
</dbReference>
<dbReference type="CDD" id="cd08170">
    <property type="entry name" value="GlyDH"/>
    <property type="match status" value="1"/>
</dbReference>
<dbReference type="GO" id="GO:0046872">
    <property type="term" value="F:metal ion binding"/>
    <property type="evidence" value="ECO:0007669"/>
    <property type="project" value="UniProtKB-KW"/>
</dbReference>
<evidence type="ECO:0000256" key="5">
    <source>
        <dbReference type="ARBA" id="ARBA00023027"/>
    </source>
</evidence>
<dbReference type="EMBL" id="ACJX03000001">
    <property type="protein sequence ID" value="KRT35475.1"/>
    <property type="molecule type" value="Genomic_DNA"/>
</dbReference>
<dbReference type="InterPro" id="IPR016205">
    <property type="entry name" value="Glycerol_DH"/>
</dbReference>
<gene>
    <name evidence="14" type="ORF">HMPREF1705_02704</name>
</gene>
<keyword evidence="10" id="KW-0862">Zinc</keyword>
<feature type="binding site" evidence="10">
    <location>
        <position position="171"/>
    </location>
    <ligand>
        <name>glycerol</name>
        <dbReference type="ChEBI" id="CHEBI:17754"/>
    </ligand>
</feature>
<dbReference type="InterPro" id="IPR001670">
    <property type="entry name" value="ADH_Fe/GldA"/>
</dbReference>
<keyword evidence="2 10" id="KW-0479">Metal-binding</keyword>
<proteinExistence type="inferred from homology"/>
<dbReference type="GO" id="GO:0008888">
    <property type="term" value="F:glycerol dehydrogenase (NAD+) activity"/>
    <property type="evidence" value="ECO:0007669"/>
    <property type="project" value="UniProtKB-EC"/>
</dbReference>
<dbReference type="Gene3D" id="3.40.50.1970">
    <property type="match status" value="1"/>
</dbReference>
<feature type="binding site" evidence="12">
    <location>
        <position position="127"/>
    </location>
    <ligand>
        <name>NAD(+)</name>
        <dbReference type="ChEBI" id="CHEBI:57540"/>
    </ligand>
</feature>
<keyword evidence="4" id="KW-0560">Oxidoreductase</keyword>
<dbReference type="PIRSF" id="PIRSF000112">
    <property type="entry name" value="Glycerol_dehydrogenase"/>
    <property type="match status" value="1"/>
</dbReference>
<sequence length="365" mass="38430">MTRIMIAPGRYVQGAGAMNEVGKHVALLGKKALVLGGKRGLDSVRDAMKKSFSENGIEYFEEHFGGECCDQEIDRLTAIAKQSGADVIVGVGGGKALDTAKAVAEYMKVPVASIPTIAATDAPCSALAVIYTPEGVFERYFVLPHNPNLVLVDTNIIAKAPTRLLVSGMGDALATWFEAEACSFTKAPNMPGGEGTAAALALAKLCYELLLEYGLDAKIACEAHAVTPALEKIVEANTLLSGLGFESSGLAAAHAVHDGMTVLEETHKAYHGEKVSFGTLTQLVLQDADPDTIYEVLDFACSIGLPVTLKQLGLKEVSYEKLFPAAEAACAEGTTMANMPFKVTPEMVANAMLGADALGRAFLEE</sequence>
<comment type="catalytic activity">
    <reaction evidence="9">
        <text>glycerol + NAD(+) = dihydroxyacetone + NADH + H(+)</text>
        <dbReference type="Rhea" id="RHEA:13769"/>
        <dbReference type="ChEBI" id="CHEBI:15378"/>
        <dbReference type="ChEBI" id="CHEBI:16016"/>
        <dbReference type="ChEBI" id="CHEBI:17754"/>
        <dbReference type="ChEBI" id="CHEBI:57540"/>
        <dbReference type="ChEBI" id="CHEBI:57945"/>
        <dbReference type="EC" id="1.1.1.6"/>
    </reaction>
</comment>
<evidence type="ECO:0000256" key="1">
    <source>
        <dbReference type="ARBA" id="ARBA00007358"/>
    </source>
</evidence>
<feature type="binding site" evidence="10">
    <location>
        <position position="271"/>
    </location>
    <ligand>
        <name>glycerol</name>
        <dbReference type="ChEBI" id="CHEBI:17754"/>
    </ligand>
</feature>
<evidence type="ECO:0000313" key="14">
    <source>
        <dbReference type="EMBL" id="KRT35475.1"/>
    </source>
</evidence>
<dbReference type="STRING" id="592015.HMPREF1705_02704"/>
<dbReference type="GO" id="GO:0019563">
    <property type="term" value="P:glycerol catabolic process"/>
    <property type="evidence" value="ECO:0007669"/>
    <property type="project" value="UniProtKB-ARBA"/>
</dbReference>
<evidence type="ECO:0000256" key="6">
    <source>
        <dbReference type="ARBA" id="ARBA00037918"/>
    </source>
</evidence>
<evidence type="ECO:0000256" key="2">
    <source>
        <dbReference type="ARBA" id="ARBA00022723"/>
    </source>
</evidence>
<comment type="similarity">
    <text evidence="1">Belongs to the iron-containing alcohol dehydrogenase family.</text>
</comment>
<keyword evidence="5 12" id="KW-0520">NAD</keyword>
<dbReference type="InterPro" id="IPR018211">
    <property type="entry name" value="ADH_Fe_CS"/>
</dbReference>
<keyword evidence="15" id="KW-1185">Reference proteome</keyword>
<evidence type="ECO:0000256" key="9">
    <source>
        <dbReference type="ARBA" id="ARBA00049006"/>
    </source>
</evidence>
<dbReference type="EC" id="1.1.1.6" evidence="7"/>
<dbReference type="eggNOG" id="COG0371">
    <property type="taxonomic scope" value="Bacteria"/>
</dbReference>
<evidence type="ECO:0000256" key="4">
    <source>
        <dbReference type="ARBA" id="ARBA00023002"/>
    </source>
</evidence>
<comment type="caution">
    <text evidence="14">The sequence shown here is derived from an EMBL/GenBank/DDBJ whole genome shotgun (WGS) entry which is preliminary data.</text>
</comment>
<dbReference type="Proteomes" id="UP000005273">
    <property type="component" value="Unassembled WGS sequence"/>
</dbReference>
<evidence type="ECO:0000313" key="15">
    <source>
        <dbReference type="Proteomes" id="UP000005273"/>
    </source>
</evidence>
<dbReference type="PANTHER" id="PTHR43616:SF5">
    <property type="entry name" value="GLYCEROL DEHYDROGENASE 1"/>
    <property type="match status" value="1"/>
</dbReference>
<organism evidence="14 15">
    <name type="scientific">Acetomicrobium hydrogeniformans ATCC BAA-1850</name>
    <dbReference type="NCBI Taxonomy" id="592015"/>
    <lineage>
        <taxon>Bacteria</taxon>
        <taxon>Thermotogati</taxon>
        <taxon>Synergistota</taxon>
        <taxon>Synergistia</taxon>
        <taxon>Synergistales</taxon>
        <taxon>Acetomicrobiaceae</taxon>
        <taxon>Acetomicrobium</taxon>
    </lineage>
</organism>
<accession>A0A0T5XAV3</accession>
<dbReference type="GO" id="GO:0015980">
    <property type="term" value="P:energy derivation by oxidation of organic compounds"/>
    <property type="evidence" value="ECO:0007669"/>
    <property type="project" value="UniProtKB-ARBA"/>
</dbReference>
<evidence type="ECO:0000256" key="7">
    <source>
        <dbReference type="ARBA" id="ARBA00039147"/>
    </source>
</evidence>
<keyword evidence="3" id="KW-0319">Glycerol metabolism</keyword>
<dbReference type="AlphaFoldDB" id="A0A0T5XAV3"/>
<name>A0A0T5XAV3_9BACT</name>
<comment type="cofactor">
    <cofactor evidence="10">
        <name>Zn(2+)</name>
        <dbReference type="ChEBI" id="CHEBI:29105"/>
    </cofactor>
    <text evidence="10">Binds 1 zinc ion per subunit.</text>
</comment>
<dbReference type="RefSeq" id="WP_009201823.1">
    <property type="nucleotide sequence ID" value="NZ_ACJX03000001.1"/>
</dbReference>
<feature type="binding site" evidence="10">
    <location>
        <position position="254"/>
    </location>
    <ligand>
        <name>glycerol</name>
        <dbReference type="ChEBI" id="CHEBI:17754"/>
    </ligand>
</feature>
<evidence type="ECO:0000256" key="10">
    <source>
        <dbReference type="PIRSR" id="PIRSR000112-1"/>
    </source>
</evidence>
<evidence type="ECO:0000256" key="3">
    <source>
        <dbReference type="ARBA" id="ARBA00022798"/>
    </source>
</evidence>